<name>A0A0F8XFK9_9ZZZZ</name>
<proteinExistence type="predicted"/>
<reference evidence="1" key="1">
    <citation type="journal article" date="2015" name="Nature">
        <title>Complex archaea that bridge the gap between prokaryotes and eukaryotes.</title>
        <authorList>
            <person name="Spang A."/>
            <person name="Saw J.H."/>
            <person name="Jorgensen S.L."/>
            <person name="Zaremba-Niedzwiedzka K."/>
            <person name="Martijn J."/>
            <person name="Lind A.E."/>
            <person name="van Eijk R."/>
            <person name="Schleper C."/>
            <person name="Guy L."/>
            <person name="Ettema T.J."/>
        </authorList>
    </citation>
    <scope>NUCLEOTIDE SEQUENCE</scope>
</reference>
<evidence type="ECO:0008006" key="2">
    <source>
        <dbReference type="Google" id="ProtNLM"/>
    </source>
</evidence>
<accession>A0A0F8XFK9</accession>
<dbReference type="EMBL" id="LAZR01059498">
    <property type="protein sequence ID" value="KKK67663.1"/>
    <property type="molecule type" value="Genomic_DNA"/>
</dbReference>
<comment type="caution">
    <text evidence="1">The sequence shown here is derived from an EMBL/GenBank/DDBJ whole genome shotgun (WGS) entry which is preliminary data.</text>
</comment>
<gene>
    <name evidence="1" type="ORF">LCGC14_2951810</name>
</gene>
<dbReference type="SUPFAM" id="SSF49899">
    <property type="entry name" value="Concanavalin A-like lectins/glucanases"/>
    <property type="match status" value="1"/>
</dbReference>
<dbReference type="Gene3D" id="2.60.120.200">
    <property type="match status" value="1"/>
</dbReference>
<organism evidence="1">
    <name type="scientific">marine sediment metagenome</name>
    <dbReference type="NCBI Taxonomy" id="412755"/>
    <lineage>
        <taxon>unclassified sequences</taxon>
        <taxon>metagenomes</taxon>
        <taxon>ecological metagenomes</taxon>
    </lineage>
</organism>
<sequence length="218" mass="23713">MAVSAALRYPKSLWSYNPIPNGCVLYLPLWHPNLRGAKFKSIAPSGTEVTVNGASRVADGLSFDGTDDNVILDASILTFSTQASYSLWVKYDTTDTGYLFSMDGNEISLFHQASASIQVYYDGVARVTGNSPTWSNTWVNLLFTVLVSGTAYLYADGVEFDNGAMPGTGVTSAAARLGEGTAGTNDWTGTIGEFTSWNRVLTAAEALYYYNRTKWRFV</sequence>
<dbReference type="AlphaFoldDB" id="A0A0F8XFK9"/>
<protein>
    <recommendedName>
        <fullName evidence="2">LamG-like jellyroll fold domain-containing protein</fullName>
    </recommendedName>
</protein>
<evidence type="ECO:0000313" key="1">
    <source>
        <dbReference type="EMBL" id="KKK67663.1"/>
    </source>
</evidence>
<dbReference type="InterPro" id="IPR013320">
    <property type="entry name" value="ConA-like_dom_sf"/>
</dbReference>
<dbReference type="Pfam" id="PF13385">
    <property type="entry name" value="Laminin_G_3"/>
    <property type="match status" value="1"/>
</dbReference>